<evidence type="ECO:0000256" key="1">
    <source>
        <dbReference type="SAM" id="MobiDB-lite"/>
    </source>
</evidence>
<evidence type="ECO:0008006" key="4">
    <source>
        <dbReference type="Google" id="ProtNLM"/>
    </source>
</evidence>
<name>A0ABY5VZM7_9ACTN</name>
<dbReference type="RefSeq" id="WP_259860338.1">
    <property type="nucleotide sequence ID" value="NZ_BAAAST010000023.1"/>
</dbReference>
<evidence type="ECO:0000313" key="3">
    <source>
        <dbReference type="Proteomes" id="UP001059617"/>
    </source>
</evidence>
<gene>
    <name evidence="2" type="ORF">Dfulv_47310</name>
</gene>
<reference evidence="2" key="2">
    <citation type="submission" date="2022-09" db="EMBL/GenBank/DDBJ databases">
        <title>Biosynthetic gene clusters of Dactylosporangioum fulvum.</title>
        <authorList>
            <person name="Caradec T."/>
        </authorList>
    </citation>
    <scope>NUCLEOTIDE SEQUENCE</scope>
    <source>
        <strain evidence="2">NRRL B-16292</strain>
    </source>
</reference>
<organism evidence="2 3">
    <name type="scientific">Dactylosporangium fulvum</name>
    <dbReference type="NCBI Taxonomy" id="53359"/>
    <lineage>
        <taxon>Bacteria</taxon>
        <taxon>Bacillati</taxon>
        <taxon>Actinomycetota</taxon>
        <taxon>Actinomycetes</taxon>
        <taxon>Micromonosporales</taxon>
        <taxon>Micromonosporaceae</taxon>
        <taxon>Dactylosporangium</taxon>
    </lineage>
</organism>
<proteinExistence type="predicted"/>
<keyword evidence="3" id="KW-1185">Reference proteome</keyword>
<sequence>MKFTGPIITLGAGLVVAGVLYTLNVDLSNNVARNNAAATQTTTAAAPAATTQTAEPPPPPAPPSTAAVTGDGSGPAGQQGTVTYAGSVAGGVASLAIVVNKGKAIAYVCDGKSVEAWLEGTMTDGQIVLKGPKGSLAGTYGNGQAKGSVTAGSKTWEFTVKPAAAPSGLYRSASALRNRLDASWVVLPDGRQVGVDNTGGNPKPAPAFDVNTRTVTVDGTTVAIEASLPAGSGS</sequence>
<evidence type="ECO:0000313" key="2">
    <source>
        <dbReference type="EMBL" id="UWP82566.1"/>
    </source>
</evidence>
<feature type="region of interest" description="Disordered" evidence="1">
    <location>
        <begin position="38"/>
        <end position="79"/>
    </location>
</feature>
<dbReference type="EMBL" id="CP073720">
    <property type="protein sequence ID" value="UWP82566.1"/>
    <property type="molecule type" value="Genomic_DNA"/>
</dbReference>
<dbReference type="Proteomes" id="UP001059617">
    <property type="component" value="Chromosome"/>
</dbReference>
<protein>
    <recommendedName>
        <fullName evidence="4">Serine/threonine protein kinase</fullName>
    </recommendedName>
</protein>
<accession>A0ABY5VZM7</accession>
<reference evidence="2" key="1">
    <citation type="submission" date="2021-04" db="EMBL/GenBank/DDBJ databases">
        <authorList>
            <person name="Hartkoorn R.C."/>
            <person name="Beaudoing E."/>
            <person name="Hot D."/>
        </authorList>
    </citation>
    <scope>NUCLEOTIDE SEQUENCE</scope>
    <source>
        <strain evidence="2">NRRL B-16292</strain>
    </source>
</reference>
<feature type="compositionally biased region" description="Low complexity" evidence="1">
    <location>
        <begin position="38"/>
        <end position="54"/>
    </location>
</feature>